<reference evidence="7 8" key="1">
    <citation type="submission" date="2018-06" db="EMBL/GenBank/DDBJ databases">
        <title>Freshwater and sediment microbial communities from various areas in North America, analyzing microbe dynamics in response to fracking.</title>
        <authorList>
            <person name="Lamendella R."/>
        </authorList>
    </citation>
    <scope>NUCLEOTIDE SEQUENCE [LARGE SCALE GENOMIC DNA]</scope>
    <source>
        <strain evidence="7 8">3b_TX</strain>
    </source>
</reference>
<feature type="binding site" evidence="5">
    <location>
        <begin position="117"/>
        <end position="119"/>
    </location>
    <ligand>
        <name>substrate</name>
    </ligand>
</feature>
<dbReference type="HAMAP" id="MF_01139">
    <property type="entry name" value="ISPT"/>
    <property type="match status" value="1"/>
</dbReference>
<dbReference type="EC" id="2.5.1.-" evidence="5"/>
<dbReference type="FunFam" id="3.40.1180.10:FF:000003">
    <property type="entry name" value="Isoprenyl transferase 2"/>
    <property type="match status" value="1"/>
</dbReference>
<dbReference type="EMBL" id="QNSB01000003">
    <property type="protein sequence ID" value="RBP72826.1"/>
    <property type="molecule type" value="Genomic_DNA"/>
</dbReference>
<evidence type="ECO:0000256" key="3">
    <source>
        <dbReference type="ARBA" id="ARBA00022842"/>
    </source>
</evidence>
<feature type="binding site" evidence="5">
    <location>
        <position position="258"/>
    </location>
    <ligand>
        <name>Mg(2+)</name>
        <dbReference type="ChEBI" id="CHEBI:18420"/>
    </ligand>
</feature>
<evidence type="ECO:0000313" key="8">
    <source>
        <dbReference type="Proteomes" id="UP000253509"/>
    </source>
</evidence>
<dbReference type="GO" id="GO:0045547">
    <property type="term" value="F:ditrans,polycis-polyprenyl diphosphate synthase [(2E,6E)-farnesyl diphosphate specific] activity"/>
    <property type="evidence" value="ECO:0007669"/>
    <property type="project" value="TreeGrafter"/>
</dbReference>
<dbReference type="Proteomes" id="UP000253509">
    <property type="component" value="Unassembled WGS sequence"/>
</dbReference>
<feature type="binding site" evidence="5">
    <location>
        <position position="123"/>
    </location>
    <ligand>
        <name>substrate</name>
    </ligand>
</feature>
<dbReference type="InterPro" id="IPR001441">
    <property type="entry name" value="UPP_synth-like"/>
</dbReference>
<feature type="binding site" evidence="5">
    <location>
        <position position="239"/>
    </location>
    <ligand>
        <name>substrate</name>
    </ligand>
</feature>
<feature type="active site" evidence="5">
    <location>
        <position position="72"/>
    </location>
</feature>
<dbReference type="NCBIfam" id="NF011403">
    <property type="entry name" value="PRK14828.1"/>
    <property type="match status" value="1"/>
</dbReference>
<feature type="binding site" evidence="5">
    <location>
        <begin position="245"/>
        <end position="247"/>
    </location>
    <ligand>
        <name>substrate</name>
    </ligand>
</feature>
<evidence type="ECO:0000256" key="2">
    <source>
        <dbReference type="ARBA" id="ARBA00022723"/>
    </source>
</evidence>
<dbReference type="SUPFAM" id="SSF64005">
    <property type="entry name" value="Undecaprenyl diphosphate synthase"/>
    <property type="match status" value="1"/>
</dbReference>
<evidence type="ECO:0000256" key="4">
    <source>
        <dbReference type="ARBA" id="ARBA00038453"/>
    </source>
</evidence>
<comment type="cofactor">
    <cofactor evidence="5">
        <name>Mg(2+)</name>
        <dbReference type="ChEBI" id="CHEBI:18420"/>
    </cofactor>
    <text evidence="5">Binds 2 magnesium ions per subunit.</text>
</comment>
<comment type="caution">
    <text evidence="7">The sequence shown here is derived from an EMBL/GenBank/DDBJ whole genome shotgun (WGS) entry which is preliminary data.</text>
</comment>
<feature type="binding site" evidence="5">
    <location>
        <position position="77"/>
    </location>
    <ligand>
        <name>substrate</name>
    </ligand>
</feature>
<feature type="region of interest" description="Disordered" evidence="6">
    <location>
        <begin position="1"/>
        <end position="24"/>
    </location>
</feature>
<feature type="binding site" evidence="5">
    <location>
        <begin position="73"/>
        <end position="76"/>
    </location>
    <ligand>
        <name>substrate</name>
    </ligand>
</feature>
<keyword evidence="8" id="KW-1185">Reference proteome</keyword>
<dbReference type="AlphaFoldDB" id="A0A366IMW4"/>
<comment type="function">
    <text evidence="5">Catalyzes the condensation of isopentenyl diphosphate (IPP) with allylic pyrophosphates generating different type of terpenoids.</text>
</comment>
<name>A0A366IMW4_9MICO</name>
<proteinExistence type="inferred from homology"/>
<dbReference type="Pfam" id="PF01255">
    <property type="entry name" value="Prenyltransf"/>
    <property type="match status" value="1"/>
</dbReference>
<evidence type="ECO:0000256" key="6">
    <source>
        <dbReference type="SAM" id="MobiDB-lite"/>
    </source>
</evidence>
<keyword evidence="2 5" id="KW-0479">Metal-binding</keyword>
<evidence type="ECO:0000313" key="7">
    <source>
        <dbReference type="EMBL" id="RBP72826.1"/>
    </source>
</evidence>
<dbReference type="InterPro" id="IPR036424">
    <property type="entry name" value="UPP_synth-like_sf"/>
</dbReference>
<dbReference type="CDD" id="cd00475">
    <property type="entry name" value="Cis_IPPS"/>
    <property type="match status" value="1"/>
</dbReference>
<organism evidence="7 8">
    <name type="scientific">Brevibacterium celere</name>
    <dbReference type="NCBI Taxonomy" id="225845"/>
    <lineage>
        <taxon>Bacteria</taxon>
        <taxon>Bacillati</taxon>
        <taxon>Actinomycetota</taxon>
        <taxon>Actinomycetes</taxon>
        <taxon>Micrococcales</taxon>
        <taxon>Brevibacteriaceae</taxon>
        <taxon>Brevibacterium</taxon>
    </lineage>
</organism>
<gene>
    <name evidence="7" type="ORF">DFO65_103117</name>
</gene>
<dbReference type="GO" id="GO:0005886">
    <property type="term" value="C:plasma membrane"/>
    <property type="evidence" value="ECO:0007669"/>
    <property type="project" value="TreeGrafter"/>
</dbReference>
<comment type="subunit">
    <text evidence="5">Homodimer.</text>
</comment>
<dbReference type="PANTHER" id="PTHR10291:SF43">
    <property type="entry name" value="DEHYDRODOLICHYL DIPHOSPHATE SYNTHASE COMPLEX SUBUNIT DHDDS"/>
    <property type="match status" value="1"/>
</dbReference>
<feature type="active site" description="Proton acceptor" evidence="5">
    <location>
        <position position="120"/>
    </location>
</feature>
<feature type="binding site" evidence="5">
    <location>
        <position position="89"/>
    </location>
    <ligand>
        <name>substrate</name>
    </ligand>
</feature>
<dbReference type="PROSITE" id="PS01066">
    <property type="entry name" value="UPP_SYNTHASE"/>
    <property type="match status" value="1"/>
</dbReference>
<comment type="caution">
    <text evidence="5">Lacks conserved residue(s) required for the propagation of feature annotation.</text>
</comment>
<keyword evidence="1 5" id="KW-0808">Transferase</keyword>
<dbReference type="GO" id="GO:0000287">
    <property type="term" value="F:magnesium ion binding"/>
    <property type="evidence" value="ECO:0007669"/>
    <property type="project" value="UniProtKB-UniRule"/>
</dbReference>
<accession>A0A366IMW4</accession>
<sequence>MSTVVERVTLEESGEPEAAASCPVRSPMGQCEAKEDSVARPVSLLYRLYERRLLRELDGSVPVPRHVGVITDGNRRWAKEFGATTADGHRAGAEKIVEFLGWCHEVDVEIVTLYVLSKENLARSPEEVEVLIEIISDMVEKIAELDGVRVQLVGDLDVLPADLRARLEAAASTGESGMRVNVAVGYGGRQEIVNAVKSLLRTRAAEGADLETIISELSPQQIGEHLYTKGQPDPDLIIRSSGEQRLSGFLMWQSAYSEFYFCEAYWPDFRRTDFLRAVRAYGLRQRRFGR</sequence>
<dbReference type="Gene3D" id="3.40.1180.10">
    <property type="entry name" value="Decaprenyl diphosphate synthase-like"/>
    <property type="match status" value="1"/>
</dbReference>
<keyword evidence="3 5" id="KW-0460">Magnesium</keyword>
<feature type="binding site" evidence="5">
    <location>
        <position position="72"/>
    </location>
    <ligand>
        <name>Mg(2+)</name>
        <dbReference type="ChEBI" id="CHEBI:18420"/>
    </ligand>
</feature>
<comment type="similarity">
    <text evidence="4">Belongs to the UPP synthase family. Z-FPP synthase subfamily.</text>
</comment>
<dbReference type="PANTHER" id="PTHR10291">
    <property type="entry name" value="DEHYDRODOLICHYL DIPHOSPHATE SYNTHASE FAMILY MEMBER"/>
    <property type="match status" value="1"/>
</dbReference>
<dbReference type="InterPro" id="IPR018520">
    <property type="entry name" value="UPP_synth-like_CS"/>
</dbReference>
<dbReference type="GO" id="GO:0016094">
    <property type="term" value="P:polyprenol biosynthetic process"/>
    <property type="evidence" value="ECO:0007669"/>
    <property type="project" value="TreeGrafter"/>
</dbReference>
<protein>
    <recommendedName>
        <fullName evidence="5">Isoprenyl transferase</fullName>
        <ecNumber evidence="5">2.5.1.-</ecNumber>
    </recommendedName>
</protein>
<evidence type="ECO:0000256" key="5">
    <source>
        <dbReference type="HAMAP-Rule" id="MF_01139"/>
    </source>
</evidence>
<dbReference type="NCBIfam" id="TIGR00055">
    <property type="entry name" value="uppS"/>
    <property type="match status" value="1"/>
</dbReference>
<evidence type="ECO:0000256" key="1">
    <source>
        <dbReference type="ARBA" id="ARBA00022679"/>
    </source>
</evidence>
<dbReference type="GO" id="GO:0033850">
    <property type="term" value="F:Z-farnesyl diphosphate synthase activity"/>
    <property type="evidence" value="ECO:0007669"/>
    <property type="project" value="TreeGrafter"/>
</dbReference>